<evidence type="ECO:0000313" key="2">
    <source>
        <dbReference type="EMBL" id="QFZ20135.1"/>
    </source>
</evidence>
<proteinExistence type="predicted"/>
<accession>A0A5Q0H2J4</accession>
<dbReference type="Pfam" id="PF21348">
    <property type="entry name" value="RGL11_C"/>
    <property type="match status" value="1"/>
</dbReference>
<dbReference type="InterPro" id="IPR049366">
    <property type="entry name" value="RGL11_C"/>
</dbReference>
<dbReference type="KEGG" id="ssyi:EKG83_24375"/>
<dbReference type="RefSeq" id="WP_051767047.1">
    <property type="nucleotide sequence ID" value="NZ_CP034550.1"/>
</dbReference>
<keyword evidence="3" id="KW-1185">Reference proteome</keyword>
<dbReference type="SUPFAM" id="SSF69318">
    <property type="entry name" value="Integrin alpha N-terminal domain"/>
    <property type="match status" value="1"/>
</dbReference>
<reference evidence="3" key="1">
    <citation type="journal article" date="2021" name="Curr. Microbiol.">
        <title>Complete genome of nocamycin-producing strain Saccharothrix syringae NRRL B-16468 reveals the biosynthetic potential for secondary metabolites.</title>
        <authorList>
            <person name="Mo X."/>
            <person name="Yang S."/>
        </authorList>
    </citation>
    <scope>NUCLEOTIDE SEQUENCE [LARGE SCALE GENOMIC DNA]</scope>
    <source>
        <strain evidence="3">ATCC 51364 / DSM 43886 / JCM 6844 / KCTC 9398 / NBRC 14523 / NRRL B-16468 / INA 2240</strain>
    </source>
</reference>
<dbReference type="InterPro" id="IPR034641">
    <property type="entry name" value="RGL11"/>
</dbReference>
<dbReference type="PANTHER" id="PTHR43118:SF1">
    <property type="entry name" value="RHAMNOGALACTURONAN LYASE (EUROFUNG)"/>
    <property type="match status" value="1"/>
</dbReference>
<protein>
    <recommendedName>
        <fullName evidence="1">Rhamnogalacturonan lyase family 11 C-terminal domain-containing protein</fullName>
    </recommendedName>
</protein>
<name>A0A5Q0H2J4_SACSY</name>
<dbReference type="Proteomes" id="UP000325787">
    <property type="component" value="Chromosome"/>
</dbReference>
<dbReference type="EMBL" id="CP034550">
    <property type="protein sequence ID" value="QFZ20135.1"/>
    <property type="molecule type" value="Genomic_DNA"/>
</dbReference>
<dbReference type="OrthoDB" id="9802318at2"/>
<evidence type="ECO:0000313" key="3">
    <source>
        <dbReference type="Proteomes" id="UP000325787"/>
    </source>
</evidence>
<sequence>MGRHYDLPLRRPAGGVTPAGEAYTYSANDVSVGDVDGDGRYEYVAKWDPSNSEDVSQVGYTGPTHVDTYRLDGTLLHRVDPGVNIRSGAHYTQFPVYDFDGDGRSEMMPKTAPGTRVTSYDRRGRVVSQRYVTMPPEDVRAGYSHRDDAGAGVRHPGALRLPAVRCGCAGAGRPLRGRT</sequence>
<feature type="domain" description="Rhamnogalacturonan lyase family 11 C-terminal" evidence="1">
    <location>
        <begin position="6"/>
        <end position="127"/>
    </location>
</feature>
<evidence type="ECO:0000259" key="1">
    <source>
        <dbReference type="Pfam" id="PF21348"/>
    </source>
</evidence>
<organism evidence="2 3">
    <name type="scientific">Saccharothrix syringae</name>
    <name type="common">Nocardiopsis syringae</name>
    <dbReference type="NCBI Taxonomy" id="103733"/>
    <lineage>
        <taxon>Bacteria</taxon>
        <taxon>Bacillati</taxon>
        <taxon>Actinomycetota</taxon>
        <taxon>Actinomycetes</taxon>
        <taxon>Pseudonocardiales</taxon>
        <taxon>Pseudonocardiaceae</taxon>
        <taxon>Saccharothrix</taxon>
    </lineage>
</organism>
<gene>
    <name evidence="2" type="ORF">EKG83_24375</name>
</gene>
<dbReference type="PANTHER" id="PTHR43118">
    <property type="entry name" value="RHAMNOGALACTURONAN LYASE (EUROFUNG)"/>
    <property type="match status" value="1"/>
</dbReference>
<dbReference type="InterPro" id="IPR028994">
    <property type="entry name" value="Integrin_alpha_N"/>
</dbReference>
<dbReference type="AlphaFoldDB" id="A0A5Q0H2J4"/>